<dbReference type="STRING" id="5722.A2EUQ7"/>
<dbReference type="InterPro" id="IPR002048">
    <property type="entry name" value="EF_hand_dom"/>
</dbReference>
<dbReference type="KEGG" id="tva:4761491"/>
<dbReference type="CDD" id="cd00051">
    <property type="entry name" value="EFh"/>
    <property type="match status" value="1"/>
</dbReference>
<dbReference type="SMR" id="A2EUQ7"/>
<dbReference type="SMART" id="SM00054">
    <property type="entry name" value="EFh"/>
    <property type="match status" value="4"/>
</dbReference>
<dbReference type="InterPro" id="IPR011992">
    <property type="entry name" value="EF-hand-dom_pair"/>
</dbReference>
<sequence>MSRLPASKIQKFKQRFEKLDIDGTGALSRDVVAQILEEEGNDLERLMVIILFETYDSNKDHLIQLDEYLQFCSEMYRLTEREILRRIFDFCDKDHNQRLDLSEVIMLGKQMGRNVTESDAFATIRALDANHDNTIDFEEFCAIIN</sequence>
<keyword evidence="3" id="KW-0106">Calcium</keyword>
<dbReference type="RefSeq" id="XP_001315868.1">
    <property type="nucleotide sequence ID" value="XM_001315833.1"/>
</dbReference>
<evidence type="ECO:0000256" key="2">
    <source>
        <dbReference type="ARBA" id="ARBA00022737"/>
    </source>
</evidence>
<evidence type="ECO:0000313" key="6">
    <source>
        <dbReference type="Proteomes" id="UP000001542"/>
    </source>
</evidence>
<dbReference type="GO" id="GO:0005509">
    <property type="term" value="F:calcium ion binding"/>
    <property type="evidence" value="ECO:0007669"/>
    <property type="project" value="InterPro"/>
</dbReference>
<dbReference type="InterPro" id="IPR018247">
    <property type="entry name" value="EF_Hand_1_Ca_BS"/>
</dbReference>
<dbReference type="PROSITE" id="PS50222">
    <property type="entry name" value="EF_HAND_2"/>
    <property type="match status" value="4"/>
</dbReference>
<feature type="domain" description="EF-hand" evidence="4">
    <location>
        <begin position="7"/>
        <end position="42"/>
    </location>
</feature>
<evidence type="ECO:0000313" key="5">
    <source>
        <dbReference type="EMBL" id="EAY03645.1"/>
    </source>
</evidence>
<dbReference type="EMBL" id="DS113499">
    <property type="protein sequence ID" value="EAY03645.1"/>
    <property type="molecule type" value="Genomic_DNA"/>
</dbReference>
<reference evidence="5" key="2">
    <citation type="journal article" date="2007" name="Science">
        <title>Draft genome sequence of the sexually transmitted pathogen Trichomonas vaginalis.</title>
        <authorList>
            <person name="Carlton J.M."/>
            <person name="Hirt R.P."/>
            <person name="Silva J.C."/>
            <person name="Delcher A.L."/>
            <person name="Schatz M."/>
            <person name="Zhao Q."/>
            <person name="Wortman J.R."/>
            <person name="Bidwell S.L."/>
            <person name="Alsmark U.C.M."/>
            <person name="Besteiro S."/>
            <person name="Sicheritz-Ponten T."/>
            <person name="Noel C.J."/>
            <person name="Dacks J.B."/>
            <person name="Foster P.G."/>
            <person name="Simillion C."/>
            <person name="Van de Peer Y."/>
            <person name="Miranda-Saavedra D."/>
            <person name="Barton G.J."/>
            <person name="Westrop G.D."/>
            <person name="Mueller S."/>
            <person name="Dessi D."/>
            <person name="Fiori P.L."/>
            <person name="Ren Q."/>
            <person name="Paulsen I."/>
            <person name="Zhang H."/>
            <person name="Bastida-Corcuera F.D."/>
            <person name="Simoes-Barbosa A."/>
            <person name="Brown M.T."/>
            <person name="Hayes R.D."/>
            <person name="Mukherjee M."/>
            <person name="Okumura C.Y."/>
            <person name="Schneider R."/>
            <person name="Smith A.J."/>
            <person name="Vanacova S."/>
            <person name="Villalvazo M."/>
            <person name="Haas B.J."/>
            <person name="Pertea M."/>
            <person name="Feldblyum T.V."/>
            <person name="Utterback T.R."/>
            <person name="Shu C.L."/>
            <person name="Osoegawa K."/>
            <person name="de Jong P.J."/>
            <person name="Hrdy I."/>
            <person name="Horvathova L."/>
            <person name="Zubacova Z."/>
            <person name="Dolezal P."/>
            <person name="Malik S.B."/>
            <person name="Logsdon J.M. Jr."/>
            <person name="Henze K."/>
            <person name="Gupta A."/>
            <person name="Wang C.C."/>
            <person name="Dunne R.L."/>
            <person name="Upcroft J.A."/>
            <person name="Upcroft P."/>
            <person name="White O."/>
            <person name="Salzberg S.L."/>
            <person name="Tang P."/>
            <person name="Chiu C.-H."/>
            <person name="Lee Y.-S."/>
            <person name="Embley T.M."/>
            <person name="Coombs G.H."/>
            <person name="Mottram J.C."/>
            <person name="Tachezy J."/>
            <person name="Fraser-Liggett C.M."/>
            <person name="Johnson P.J."/>
        </authorList>
    </citation>
    <scope>NUCLEOTIDE SEQUENCE [LARGE SCALE GENOMIC DNA]</scope>
    <source>
        <strain evidence="5">G3</strain>
    </source>
</reference>
<dbReference type="AlphaFoldDB" id="A2EUQ7"/>
<dbReference type="PROSITE" id="PS00018">
    <property type="entry name" value="EF_HAND_1"/>
    <property type="match status" value="3"/>
</dbReference>
<feature type="domain" description="EF-hand" evidence="4">
    <location>
        <begin position="79"/>
        <end position="114"/>
    </location>
</feature>
<dbReference type="SUPFAM" id="SSF47473">
    <property type="entry name" value="EF-hand"/>
    <property type="match status" value="1"/>
</dbReference>
<name>A2EUQ7_TRIV3</name>
<feature type="domain" description="EF-hand" evidence="4">
    <location>
        <begin position="43"/>
        <end position="78"/>
    </location>
</feature>
<dbReference type="Gene3D" id="1.10.238.10">
    <property type="entry name" value="EF-hand"/>
    <property type="match status" value="2"/>
</dbReference>
<feature type="domain" description="EF-hand" evidence="4">
    <location>
        <begin position="115"/>
        <end position="145"/>
    </location>
</feature>
<evidence type="ECO:0000256" key="3">
    <source>
        <dbReference type="ARBA" id="ARBA00022837"/>
    </source>
</evidence>
<keyword evidence="2" id="KW-0677">Repeat</keyword>
<dbReference type="InParanoid" id="A2EUQ7"/>
<accession>A2EUQ7</accession>
<evidence type="ECO:0000256" key="1">
    <source>
        <dbReference type="ARBA" id="ARBA00022723"/>
    </source>
</evidence>
<keyword evidence="6" id="KW-1185">Reference proteome</keyword>
<protein>
    <submittedName>
        <fullName evidence="5">EF hand family protein</fullName>
    </submittedName>
</protein>
<dbReference type="Pfam" id="PF13499">
    <property type="entry name" value="EF-hand_7"/>
    <property type="match status" value="2"/>
</dbReference>
<dbReference type="OrthoDB" id="191686at2759"/>
<keyword evidence="1" id="KW-0479">Metal-binding</keyword>
<reference evidence="5" key="1">
    <citation type="submission" date="2006-10" db="EMBL/GenBank/DDBJ databases">
        <authorList>
            <person name="Amadeo P."/>
            <person name="Zhao Q."/>
            <person name="Wortman J."/>
            <person name="Fraser-Liggett C."/>
            <person name="Carlton J."/>
        </authorList>
    </citation>
    <scope>NUCLEOTIDE SEQUENCE</scope>
    <source>
        <strain evidence="5">G3</strain>
    </source>
</reference>
<gene>
    <name evidence="5" type="ORF">TVAG_161840</name>
</gene>
<evidence type="ECO:0000259" key="4">
    <source>
        <dbReference type="PROSITE" id="PS50222"/>
    </source>
</evidence>
<dbReference type="Proteomes" id="UP000001542">
    <property type="component" value="Unassembled WGS sequence"/>
</dbReference>
<organism evidence="5 6">
    <name type="scientific">Trichomonas vaginalis (strain ATCC PRA-98 / G3)</name>
    <dbReference type="NCBI Taxonomy" id="412133"/>
    <lineage>
        <taxon>Eukaryota</taxon>
        <taxon>Metamonada</taxon>
        <taxon>Parabasalia</taxon>
        <taxon>Trichomonadida</taxon>
        <taxon>Trichomonadidae</taxon>
        <taxon>Trichomonas</taxon>
    </lineage>
</organism>
<dbReference type="PANTHER" id="PTHR45942">
    <property type="entry name" value="PROTEIN PHOSPATASE 3 REGULATORY SUBUNIT B ALPHA ISOFORM TYPE 1"/>
    <property type="match status" value="1"/>
</dbReference>
<dbReference type="VEuPathDB" id="TrichDB:TVAG_161840"/>
<proteinExistence type="predicted"/>
<dbReference type="VEuPathDB" id="TrichDB:TVAGG3_0255940"/>